<accession>A0AAW0A5P0</accession>
<keyword evidence="2" id="KW-1185">Reference proteome</keyword>
<gene>
    <name evidence="1" type="ORF">R3P38DRAFT_3368274</name>
</gene>
<evidence type="ECO:0000313" key="2">
    <source>
        <dbReference type="Proteomes" id="UP001362999"/>
    </source>
</evidence>
<reference evidence="1 2" key="1">
    <citation type="journal article" date="2024" name="J Genomics">
        <title>Draft genome sequencing and assembly of Favolaschia claudopus CIRM-BRFM 2984 isolated from oak limbs.</title>
        <authorList>
            <person name="Navarro D."/>
            <person name="Drula E."/>
            <person name="Chaduli D."/>
            <person name="Cazenave R."/>
            <person name="Ahrendt S."/>
            <person name="Wang J."/>
            <person name="Lipzen A."/>
            <person name="Daum C."/>
            <person name="Barry K."/>
            <person name="Grigoriev I.V."/>
            <person name="Favel A."/>
            <person name="Rosso M.N."/>
            <person name="Martin F."/>
        </authorList>
    </citation>
    <scope>NUCLEOTIDE SEQUENCE [LARGE SCALE GENOMIC DNA]</scope>
    <source>
        <strain evidence="1 2">CIRM-BRFM 2984</strain>
    </source>
</reference>
<dbReference type="PANTHER" id="PTHR38926">
    <property type="entry name" value="F-BOX DOMAIN CONTAINING PROTEIN, EXPRESSED"/>
    <property type="match status" value="1"/>
</dbReference>
<sequence>MESRFTHHFGTNYVPTDEEIEVLGADLLCRTEELTRIDGRIRELSEQRDKLLAYIEPRQALISHPRRLPLDILEAIFLACLPTGRNAVMSAQEAPLLLCRICSAWRTAALSMPRLWASLHIPIAFIYAKSDTRRPALEQWLTRAAASAMRLSLCNMSTPWDVSSTSDDEVAALVELVAKFSPRWQNVEFTWMTSSNAAARALAGIHTPRLESFTFAGHLSDFSHFDQVLNSPRLRAVSLSSSKLALVPTLPIAWHQLTTLVIHSAQEGRSSISLADFISLFGRCPQLVSFQVALRVEDPPFDYRSLSVTMSFLEEFTVVPSYLYFHNWYLACIMHCVSMPKLRRFHFPILESVGSESDNFSLASVGEKYPLLEDLAIHLASLNSQALLNVLHSFPALTRLVANACPLLRGDGDVWNSDWDSQRDSCGTARLLETLLDTTVCPQLRELEIMEAKALNKHTLVTFLSARVQVESASQLRSLSISFQTAWDDSKHSTIPHLSPAEREYYCSLGLTISFFPHTPPKHPDAPSPWTGLPL</sequence>
<proteinExistence type="predicted"/>
<dbReference type="AlphaFoldDB" id="A0AAW0A5P0"/>
<dbReference type="Gene3D" id="3.80.10.10">
    <property type="entry name" value="Ribonuclease Inhibitor"/>
    <property type="match status" value="1"/>
</dbReference>
<evidence type="ECO:0000313" key="1">
    <source>
        <dbReference type="EMBL" id="KAK7001360.1"/>
    </source>
</evidence>
<dbReference type="SUPFAM" id="SSF52047">
    <property type="entry name" value="RNI-like"/>
    <property type="match status" value="1"/>
</dbReference>
<dbReference type="PANTHER" id="PTHR38926:SF5">
    <property type="entry name" value="F-BOX AND LEUCINE-RICH REPEAT PROTEIN 6"/>
    <property type="match status" value="1"/>
</dbReference>
<organism evidence="1 2">
    <name type="scientific">Favolaschia claudopus</name>
    <dbReference type="NCBI Taxonomy" id="2862362"/>
    <lineage>
        <taxon>Eukaryota</taxon>
        <taxon>Fungi</taxon>
        <taxon>Dikarya</taxon>
        <taxon>Basidiomycota</taxon>
        <taxon>Agaricomycotina</taxon>
        <taxon>Agaricomycetes</taxon>
        <taxon>Agaricomycetidae</taxon>
        <taxon>Agaricales</taxon>
        <taxon>Marasmiineae</taxon>
        <taxon>Mycenaceae</taxon>
        <taxon>Favolaschia</taxon>
    </lineage>
</organism>
<dbReference type="EMBL" id="JAWWNJ010000083">
    <property type="protein sequence ID" value="KAK7001360.1"/>
    <property type="molecule type" value="Genomic_DNA"/>
</dbReference>
<name>A0AAW0A5P0_9AGAR</name>
<dbReference type="Proteomes" id="UP001362999">
    <property type="component" value="Unassembled WGS sequence"/>
</dbReference>
<dbReference type="InterPro" id="IPR032675">
    <property type="entry name" value="LRR_dom_sf"/>
</dbReference>
<comment type="caution">
    <text evidence="1">The sequence shown here is derived from an EMBL/GenBank/DDBJ whole genome shotgun (WGS) entry which is preliminary data.</text>
</comment>
<evidence type="ECO:0008006" key="3">
    <source>
        <dbReference type="Google" id="ProtNLM"/>
    </source>
</evidence>
<protein>
    <recommendedName>
        <fullName evidence="3">F-box domain-containing protein</fullName>
    </recommendedName>
</protein>